<protein>
    <submittedName>
        <fullName evidence="1">Uncharacterized protein</fullName>
    </submittedName>
</protein>
<sequence length="77" mass="8201">MGIFGTGALCDALGYSAVVAHSIAMRVNSDAIREDSALADAMTSSPLLIVDLAPGRRFAVWWMEQTGQAVMARMTIL</sequence>
<keyword evidence="2" id="KW-1185">Reference proteome</keyword>
<organism evidence="1 2">
    <name type="scientific">Terrihabitans rhizophilus</name>
    <dbReference type="NCBI Taxonomy" id="3092662"/>
    <lineage>
        <taxon>Bacteria</taxon>
        <taxon>Pseudomonadati</taxon>
        <taxon>Pseudomonadota</taxon>
        <taxon>Alphaproteobacteria</taxon>
        <taxon>Hyphomicrobiales</taxon>
        <taxon>Terrihabitans</taxon>
    </lineage>
</organism>
<proteinExistence type="predicted"/>
<comment type="caution">
    <text evidence="1">The sequence shown here is derived from an EMBL/GenBank/DDBJ whole genome shotgun (WGS) entry which is preliminary data.</text>
</comment>
<accession>A0ABU4RPH3</accession>
<name>A0ABU4RPH3_9HYPH</name>
<evidence type="ECO:0000313" key="2">
    <source>
        <dbReference type="Proteomes" id="UP001274321"/>
    </source>
</evidence>
<reference evidence="1 2" key="1">
    <citation type="submission" date="2023-11" db="EMBL/GenBank/DDBJ databases">
        <authorList>
            <person name="Bao R."/>
        </authorList>
    </citation>
    <scope>NUCLEOTIDE SEQUENCE [LARGE SCALE GENOMIC DNA]</scope>
    <source>
        <strain evidence="1 2">PJ23</strain>
    </source>
</reference>
<gene>
    <name evidence="1" type="ORF">SCD90_08425</name>
</gene>
<evidence type="ECO:0000313" key="1">
    <source>
        <dbReference type="EMBL" id="MDX6806088.1"/>
    </source>
</evidence>
<dbReference type="EMBL" id="JAXAFJ010000004">
    <property type="protein sequence ID" value="MDX6806088.1"/>
    <property type="molecule type" value="Genomic_DNA"/>
</dbReference>
<dbReference type="Proteomes" id="UP001274321">
    <property type="component" value="Unassembled WGS sequence"/>
</dbReference>